<evidence type="ECO:0000313" key="2">
    <source>
        <dbReference type="EMBL" id="MPC72933.1"/>
    </source>
</evidence>
<organism evidence="2 3">
    <name type="scientific">Portunus trituberculatus</name>
    <name type="common">Swimming crab</name>
    <name type="synonym">Neptunus trituberculatus</name>
    <dbReference type="NCBI Taxonomy" id="210409"/>
    <lineage>
        <taxon>Eukaryota</taxon>
        <taxon>Metazoa</taxon>
        <taxon>Ecdysozoa</taxon>
        <taxon>Arthropoda</taxon>
        <taxon>Crustacea</taxon>
        <taxon>Multicrustacea</taxon>
        <taxon>Malacostraca</taxon>
        <taxon>Eumalacostraca</taxon>
        <taxon>Eucarida</taxon>
        <taxon>Decapoda</taxon>
        <taxon>Pleocyemata</taxon>
        <taxon>Brachyura</taxon>
        <taxon>Eubrachyura</taxon>
        <taxon>Portunoidea</taxon>
        <taxon>Portunidae</taxon>
        <taxon>Portuninae</taxon>
        <taxon>Portunus</taxon>
    </lineage>
</organism>
<feature type="compositionally biased region" description="Basic and acidic residues" evidence="1">
    <location>
        <begin position="49"/>
        <end position="58"/>
    </location>
</feature>
<dbReference type="Proteomes" id="UP000324222">
    <property type="component" value="Unassembled WGS sequence"/>
</dbReference>
<feature type="region of interest" description="Disordered" evidence="1">
    <location>
        <begin position="38"/>
        <end position="64"/>
    </location>
</feature>
<protein>
    <submittedName>
        <fullName evidence="2">Uncharacterized protein</fullName>
    </submittedName>
</protein>
<gene>
    <name evidence="2" type="ORF">E2C01_067247</name>
</gene>
<dbReference type="AlphaFoldDB" id="A0A5B7HS47"/>
<keyword evidence="3" id="KW-1185">Reference proteome</keyword>
<evidence type="ECO:0000256" key="1">
    <source>
        <dbReference type="SAM" id="MobiDB-lite"/>
    </source>
</evidence>
<proteinExistence type="predicted"/>
<evidence type="ECO:0000313" key="3">
    <source>
        <dbReference type="Proteomes" id="UP000324222"/>
    </source>
</evidence>
<sequence length="64" mass="7167">MTSDRLSTLTTPTPYAHISCPVPSRERRCAWMTPLPLSSMAPKRQSLGPHHEPHDLKTRNSSSL</sequence>
<comment type="caution">
    <text evidence="2">The sequence shown here is derived from an EMBL/GenBank/DDBJ whole genome shotgun (WGS) entry which is preliminary data.</text>
</comment>
<dbReference type="EMBL" id="VSRR010035705">
    <property type="protein sequence ID" value="MPC72933.1"/>
    <property type="molecule type" value="Genomic_DNA"/>
</dbReference>
<accession>A0A5B7HS47</accession>
<name>A0A5B7HS47_PORTR</name>
<reference evidence="2 3" key="1">
    <citation type="submission" date="2019-05" db="EMBL/GenBank/DDBJ databases">
        <title>Another draft genome of Portunus trituberculatus and its Hox gene families provides insights of decapod evolution.</title>
        <authorList>
            <person name="Jeong J.-H."/>
            <person name="Song I."/>
            <person name="Kim S."/>
            <person name="Choi T."/>
            <person name="Kim D."/>
            <person name="Ryu S."/>
            <person name="Kim W."/>
        </authorList>
    </citation>
    <scope>NUCLEOTIDE SEQUENCE [LARGE SCALE GENOMIC DNA]</scope>
    <source>
        <tissue evidence="2">Muscle</tissue>
    </source>
</reference>